<dbReference type="PANTHER" id="PTHR43004:SF19">
    <property type="entry name" value="BINDING MONOOXYGENASE, PUTATIVE (JCVI)-RELATED"/>
    <property type="match status" value="1"/>
</dbReference>
<evidence type="ECO:0000259" key="6">
    <source>
        <dbReference type="Pfam" id="PF01494"/>
    </source>
</evidence>
<name>A0AAD7G246_MYCRO</name>
<keyword evidence="9" id="KW-1185">Reference proteome</keyword>
<dbReference type="InterPro" id="IPR002938">
    <property type="entry name" value="FAD-bd"/>
</dbReference>
<comment type="similarity">
    <text evidence="2">Belongs to the PheA/TfdB FAD monooxygenase family.</text>
</comment>
<evidence type="ECO:0000256" key="1">
    <source>
        <dbReference type="ARBA" id="ARBA00001974"/>
    </source>
</evidence>
<proteinExistence type="inferred from homology"/>
<evidence type="ECO:0000256" key="3">
    <source>
        <dbReference type="ARBA" id="ARBA00022630"/>
    </source>
</evidence>
<dbReference type="Gene3D" id="3.50.50.60">
    <property type="entry name" value="FAD/NAD(P)-binding domain"/>
    <property type="match status" value="1"/>
</dbReference>
<keyword evidence="3" id="KW-0285">Flavoprotein</keyword>
<evidence type="ECO:0000256" key="5">
    <source>
        <dbReference type="ARBA" id="ARBA00023002"/>
    </source>
</evidence>
<dbReference type="InterPro" id="IPR012941">
    <property type="entry name" value="Phe_hydrox_C_dim_dom"/>
</dbReference>
<dbReference type="GO" id="GO:0071949">
    <property type="term" value="F:FAD binding"/>
    <property type="evidence" value="ECO:0007669"/>
    <property type="project" value="InterPro"/>
</dbReference>
<dbReference type="Pfam" id="PF01494">
    <property type="entry name" value="FAD_binding_3"/>
    <property type="match status" value="1"/>
</dbReference>
<reference evidence="8" key="1">
    <citation type="submission" date="2023-03" db="EMBL/GenBank/DDBJ databases">
        <title>Massive genome expansion in bonnet fungi (Mycena s.s.) driven by repeated elements and novel gene families across ecological guilds.</title>
        <authorList>
            <consortium name="Lawrence Berkeley National Laboratory"/>
            <person name="Harder C.B."/>
            <person name="Miyauchi S."/>
            <person name="Viragh M."/>
            <person name="Kuo A."/>
            <person name="Thoen E."/>
            <person name="Andreopoulos B."/>
            <person name="Lu D."/>
            <person name="Skrede I."/>
            <person name="Drula E."/>
            <person name="Henrissat B."/>
            <person name="Morin E."/>
            <person name="Kohler A."/>
            <person name="Barry K."/>
            <person name="LaButti K."/>
            <person name="Morin E."/>
            <person name="Salamov A."/>
            <person name="Lipzen A."/>
            <person name="Mereny Z."/>
            <person name="Hegedus B."/>
            <person name="Baldrian P."/>
            <person name="Stursova M."/>
            <person name="Weitz H."/>
            <person name="Taylor A."/>
            <person name="Grigoriev I.V."/>
            <person name="Nagy L.G."/>
            <person name="Martin F."/>
            <person name="Kauserud H."/>
        </authorList>
    </citation>
    <scope>NUCLEOTIDE SEQUENCE</scope>
    <source>
        <strain evidence="8">CBHHK067</strain>
    </source>
</reference>
<evidence type="ECO:0000259" key="7">
    <source>
        <dbReference type="Pfam" id="PF07976"/>
    </source>
</evidence>
<evidence type="ECO:0000313" key="9">
    <source>
        <dbReference type="Proteomes" id="UP001221757"/>
    </source>
</evidence>
<dbReference type="EMBL" id="JARKIE010000265">
    <property type="protein sequence ID" value="KAJ7659939.1"/>
    <property type="molecule type" value="Genomic_DNA"/>
</dbReference>
<evidence type="ECO:0000313" key="8">
    <source>
        <dbReference type="EMBL" id="KAJ7659939.1"/>
    </source>
</evidence>
<dbReference type="Gene3D" id="3.30.9.10">
    <property type="entry name" value="D-Amino Acid Oxidase, subunit A, domain 2"/>
    <property type="match status" value="1"/>
</dbReference>
<evidence type="ECO:0000256" key="4">
    <source>
        <dbReference type="ARBA" id="ARBA00022827"/>
    </source>
</evidence>
<comment type="cofactor">
    <cofactor evidence="1">
        <name>FAD</name>
        <dbReference type="ChEBI" id="CHEBI:57692"/>
    </cofactor>
</comment>
<dbReference type="Pfam" id="PF07976">
    <property type="entry name" value="Phe_hydrox_dim"/>
    <property type="match status" value="1"/>
</dbReference>
<dbReference type="SUPFAM" id="SSF51905">
    <property type="entry name" value="FAD/NAD(P)-binding domain"/>
    <property type="match status" value="1"/>
</dbReference>
<sequence length="518" mass="57656">MIGYERHDGGIIRSAPSSNVIIPARFKYEFTAATETIEGILRESMDNNGCHISYRTTPIHMDLCDDPKSNSKPEDKLVKVVLQHLPADFRGSVLPTLPKTANGLNTEIRETVFAKYVIGADGAHSWVRRYFNIPMEGDQTEDFWGAADVEVDTNYPDFRCKSIIQATSGAIIIIPREDNTIRIYVQLPSCEAPRTADGRFDRSVSTEQAFKIISEKAKAGFMPYKFEFTHLFWCTVFGVSQMVAAKYSVQDKIFIVGDACHTHSPKAGQGANASMGDAHNLAWKLAHVVRKWADPSLLRTYEDERRGYAQELIELDKTISVALDGGTAAQYKSLIHKQNMFTSGIGIKYHSSLINGTELPMDPTNLQAGYRLPTAAIDRLTDWLPADLQDLAPSDGLFKLILFPGDSLVAADAKRLQDFSDALAESPDTTNLLETRVTIHTILNSDKQRVLWSDVPSILRDWRRVFVAKEMSDANVYCIFGISTEGAAVLVRPDGHMSLVTTMGETSARKIINFLMHL</sequence>
<dbReference type="InterPro" id="IPR050641">
    <property type="entry name" value="RIFMO-like"/>
</dbReference>
<accession>A0AAD7G246</accession>
<protein>
    <submittedName>
        <fullName evidence="8">FAD binding domain-containing protein</fullName>
    </submittedName>
</protein>
<dbReference type="SUPFAM" id="SSF54373">
    <property type="entry name" value="FAD-linked reductases, C-terminal domain"/>
    <property type="match status" value="1"/>
</dbReference>
<feature type="domain" description="Phenol hydroxylase-like C-terminal dimerisation" evidence="7">
    <location>
        <begin position="348"/>
        <end position="508"/>
    </location>
</feature>
<keyword evidence="5" id="KW-0560">Oxidoreductase</keyword>
<comment type="caution">
    <text evidence="8">The sequence shown here is derived from an EMBL/GenBank/DDBJ whole genome shotgun (WGS) entry which is preliminary data.</text>
</comment>
<dbReference type="InterPro" id="IPR036249">
    <property type="entry name" value="Thioredoxin-like_sf"/>
</dbReference>
<dbReference type="InterPro" id="IPR038220">
    <property type="entry name" value="PHOX_C_sf"/>
</dbReference>
<evidence type="ECO:0000256" key="2">
    <source>
        <dbReference type="ARBA" id="ARBA00007801"/>
    </source>
</evidence>
<dbReference type="Proteomes" id="UP001221757">
    <property type="component" value="Unassembled WGS sequence"/>
</dbReference>
<dbReference type="PANTHER" id="PTHR43004">
    <property type="entry name" value="TRK SYSTEM POTASSIUM UPTAKE PROTEIN"/>
    <property type="match status" value="1"/>
</dbReference>
<dbReference type="Gene3D" id="3.40.30.20">
    <property type="match status" value="1"/>
</dbReference>
<dbReference type="InterPro" id="IPR036188">
    <property type="entry name" value="FAD/NAD-bd_sf"/>
</dbReference>
<dbReference type="PRINTS" id="PR00420">
    <property type="entry name" value="RNGMNOXGNASE"/>
</dbReference>
<keyword evidence="4" id="KW-0274">FAD</keyword>
<gene>
    <name evidence="8" type="ORF">B0H17DRAFT_337869</name>
</gene>
<dbReference type="GO" id="GO:0016709">
    <property type="term" value="F:oxidoreductase activity, acting on paired donors, with incorporation or reduction of molecular oxygen, NAD(P)H as one donor, and incorporation of one atom of oxygen"/>
    <property type="evidence" value="ECO:0007669"/>
    <property type="project" value="UniProtKB-ARBA"/>
</dbReference>
<organism evidence="8 9">
    <name type="scientific">Mycena rosella</name>
    <name type="common">Pink bonnet</name>
    <name type="synonym">Agaricus rosellus</name>
    <dbReference type="NCBI Taxonomy" id="1033263"/>
    <lineage>
        <taxon>Eukaryota</taxon>
        <taxon>Fungi</taxon>
        <taxon>Dikarya</taxon>
        <taxon>Basidiomycota</taxon>
        <taxon>Agaricomycotina</taxon>
        <taxon>Agaricomycetes</taxon>
        <taxon>Agaricomycetidae</taxon>
        <taxon>Agaricales</taxon>
        <taxon>Marasmiineae</taxon>
        <taxon>Mycenaceae</taxon>
        <taxon>Mycena</taxon>
    </lineage>
</organism>
<dbReference type="SUPFAM" id="SSF52833">
    <property type="entry name" value="Thioredoxin-like"/>
    <property type="match status" value="1"/>
</dbReference>
<feature type="domain" description="FAD-binding" evidence="6">
    <location>
        <begin position="106"/>
        <end position="314"/>
    </location>
</feature>
<dbReference type="AlphaFoldDB" id="A0AAD7G246"/>